<feature type="compositionally biased region" description="Polar residues" evidence="1">
    <location>
        <begin position="509"/>
        <end position="522"/>
    </location>
</feature>
<reference evidence="2 3" key="1">
    <citation type="journal article" date="2018" name="Nat. Ecol. Evol.">
        <title>Pezizomycetes genomes reveal the molecular basis of ectomycorrhizal truffle lifestyle.</title>
        <authorList>
            <person name="Murat C."/>
            <person name="Payen T."/>
            <person name="Noel B."/>
            <person name="Kuo A."/>
            <person name="Morin E."/>
            <person name="Chen J."/>
            <person name="Kohler A."/>
            <person name="Krizsan K."/>
            <person name="Balestrini R."/>
            <person name="Da Silva C."/>
            <person name="Montanini B."/>
            <person name="Hainaut M."/>
            <person name="Levati E."/>
            <person name="Barry K.W."/>
            <person name="Belfiori B."/>
            <person name="Cichocki N."/>
            <person name="Clum A."/>
            <person name="Dockter R.B."/>
            <person name="Fauchery L."/>
            <person name="Guy J."/>
            <person name="Iotti M."/>
            <person name="Le Tacon F."/>
            <person name="Lindquist E.A."/>
            <person name="Lipzen A."/>
            <person name="Malagnac F."/>
            <person name="Mello A."/>
            <person name="Molinier V."/>
            <person name="Miyauchi S."/>
            <person name="Poulain J."/>
            <person name="Riccioni C."/>
            <person name="Rubini A."/>
            <person name="Sitrit Y."/>
            <person name="Splivallo R."/>
            <person name="Traeger S."/>
            <person name="Wang M."/>
            <person name="Zifcakova L."/>
            <person name="Wipf D."/>
            <person name="Zambonelli A."/>
            <person name="Paolocci F."/>
            <person name="Nowrousian M."/>
            <person name="Ottonello S."/>
            <person name="Baldrian P."/>
            <person name="Spatafora J.W."/>
            <person name="Henrissat B."/>
            <person name="Nagy L.G."/>
            <person name="Aury J.M."/>
            <person name="Wincker P."/>
            <person name="Grigoriev I.V."/>
            <person name="Bonfante P."/>
            <person name="Martin F.M."/>
        </authorList>
    </citation>
    <scope>NUCLEOTIDE SEQUENCE [LARGE SCALE GENOMIC DNA]</scope>
    <source>
        <strain evidence="2 3">RN42</strain>
    </source>
</reference>
<proteinExistence type="predicted"/>
<feature type="compositionally biased region" description="Basic and acidic residues" evidence="1">
    <location>
        <begin position="324"/>
        <end position="347"/>
    </location>
</feature>
<feature type="compositionally biased region" description="Polar residues" evidence="1">
    <location>
        <begin position="214"/>
        <end position="225"/>
    </location>
</feature>
<feature type="compositionally biased region" description="Polar residues" evidence="1">
    <location>
        <begin position="359"/>
        <end position="386"/>
    </location>
</feature>
<feature type="compositionally biased region" description="Polar residues" evidence="1">
    <location>
        <begin position="171"/>
        <end position="188"/>
    </location>
</feature>
<gene>
    <name evidence="2" type="ORF">BJ508DRAFT_330805</name>
</gene>
<feature type="compositionally biased region" description="Basic residues" evidence="1">
    <location>
        <begin position="548"/>
        <end position="560"/>
    </location>
</feature>
<feature type="compositionally biased region" description="Low complexity" evidence="1">
    <location>
        <begin position="561"/>
        <end position="572"/>
    </location>
</feature>
<evidence type="ECO:0000313" key="2">
    <source>
        <dbReference type="EMBL" id="RPA76744.1"/>
    </source>
</evidence>
<keyword evidence="3" id="KW-1185">Reference proteome</keyword>
<feature type="compositionally biased region" description="Basic and acidic residues" evidence="1">
    <location>
        <begin position="194"/>
        <end position="204"/>
    </location>
</feature>
<feature type="compositionally biased region" description="Basic residues" evidence="1">
    <location>
        <begin position="736"/>
        <end position="746"/>
    </location>
</feature>
<protein>
    <submittedName>
        <fullName evidence="2">Uncharacterized protein</fullName>
    </submittedName>
</protein>
<accession>A0A3N4I4G5</accession>
<evidence type="ECO:0000256" key="1">
    <source>
        <dbReference type="SAM" id="MobiDB-lite"/>
    </source>
</evidence>
<name>A0A3N4I4G5_ASCIM</name>
<sequence length="773" mass="84105">MTEAELIARIENMSEEQVDTALLDMLKPDHEEDVVFSPTLVESLENSLPVGYTTDKTDLVSDTSARSASSTASSQQLESQMSDISTVVPVVAQFMAELDTRDSQSAAVSCPKEDGSIIADCPEANDSQEDRQRRKKGNKRKHNGSGGKKGDQDGDGKKPKKKKRKRDDIITSPNEQASELTSLSTRGSVPSPIGDEHDKHELGTPHRKRKRSGSVHSYSSATDAGQSKGPIEEENQQKRIKQVTPIRPRANHSPADRTIPFDSHVGNPIAMNGATRKEPEIPSSPSRRNRDLNNDAQWEVQETPEPEEPPSSNPMTYLTNSIRNRLERYEQEFQQHEHNQEGNERSTRRTSPPKLPSGRTDQVESSRANMGQTHRPLATTSQTSPASMIPHGSPKRNAALEQNVTPQKHARGPTPEIHVTPRGTGASPASTSTPPAFSPAQHGLLPPSSPYVGPDLSKALPPVSAGNLASYRVPVPGDSQDYPLDDIDEESDGPLQRRPPIRRRLTPTGDTGATNRPSSNSRRVAAPNVGNDVVPKNNDAPPGSPPHTSRKRDTKGRRGPTKTTPVPPAETATATAVSPIAQVAPVTNVKHLTRGVVRRISVMQPATDQADEFPPGTQPPPLPSLEEIYQTVGFPSSLVKWNKNVKIMAAAIKHRYNTMCQKGEYYRIDWRNVGLKALQESTAPPQPVDSAPGAPTQATKGKKKPKQRGINPTSAQPKAGARPSRTNTAASGTSNKRNRKASHQNRPHHDETPPPELPPPQPTSDFITVQYPT</sequence>
<feature type="region of interest" description="Disordered" evidence="1">
    <location>
        <begin position="681"/>
        <end position="773"/>
    </location>
</feature>
<feature type="compositionally biased region" description="Basic and acidic residues" evidence="1">
    <location>
        <begin position="148"/>
        <end position="157"/>
    </location>
</feature>
<feature type="compositionally biased region" description="Acidic residues" evidence="1">
    <location>
        <begin position="483"/>
        <end position="492"/>
    </location>
</feature>
<feature type="compositionally biased region" description="Low complexity" evidence="1">
    <location>
        <begin position="426"/>
        <end position="440"/>
    </location>
</feature>
<dbReference type="EMBL" id="ML119738">
    <property type="protein sequence ID" value="RPA76744.1"/>
    <property type="molecule type" value="Genomic_DNA"/>
</dbReference>
<feature type="region of interest" description="Disordered" evidence="1">
    <location>
        <begin position="51"/>
        <end position="82"/>
    </location>
</feature>
<dbReference type="AlphaFoldDB" id="A0A3N4I4G5"/>
<feature type="compositionally biased region" description="Polar residues" evidence="1">
    <location>
        <begin position="313"/>
        <end position="323"/>
    </location>
</feature>
<feature type="compositionally biased region" description="Low complexity" evidence="1">
    <location>
        <begin position="61"/>
        <end position="74"/>
    </location>
</feature>
<organism evidence="2 3">
    <name type="scientific">Ascobolus immersus RN42</name>
    <dbReference type="NCBI Taxonomy" id="1160509"/>
    <lineage>
        <taxon>Eukaryota</taxon>
        <taxon>Fungi</taxon>
        <taxon>Dikarya</taxon>
        <taxon>Ascomycota</taxon>
        <taxon>Pezizomycotina</taxon>
        <taxon>Pezizomycetes</taxon>
        <taxon>Pezizales</taxon>
        <taxon>Ascobolaceae</taxon>
        <taxon>Ascobolus</taxon>
    </lineage>
</organism>
<dbReference type="Proteomes" id="UP000275078">
    <property type="component" value="Unassembled WGS sequence"/>
</dbReference>
<feature type="compositionally biased region" description="Basic residues" evidence="1">
    <location>
        <begin position="133"/>
        <end position="143"/>
    </location>
</feature>
<feature type="region of interest" description="Disordered" evidence="1">
    <location>
        <begin position="105"/>
        <end position="572"/>
    </location>
</feature>
<evidence type="ECO:0000313" key="3">
    <source>
        <dbReference type="Proteomes" id="UP000275078"/>
    </source>
</evidence>
<feature type="compositionally biased region" description="Polar residues" evidence="1">
    <location>
        <begin position="724"/>
        <end position="735"/>
    </location>
</feature>
<feature type="compositionally biased region" description="Polar residues" evidence="1">
    <location>
        <begin position="764"/>
        <end position="773"/>
    </location>
</feature>